<dbReference type="RefSeq" id="WP_024504178.1">
    <property type="nucleotide sequence ID" value="NZ_CP088147.1"/>
</dbReference>
<accession>A0AB38TGZ5</accession>
<reference evidence="2 3" key="1">
    <citation type="journal article" date="2022" name="Microbiol. Resour. Announc.">
        <title>Complete Genome Sequence of Mesorhizobium ciceri Strain R30, a Rhizobium Used as a Commercial Inoculant for Chickpea in Argentina.</title>
        <authorList>
            <person name="Foresto E."/>
            <person name="Revale S."/>
            <person name="Primo E."/>
            <person name="Nievas F."/>
            <person name="Carezzano E."/>
            <person name="Puente M."/>
            <person name="Alzari P."/>
            <person name="Mart M."/>
            <person name="Ben-Assaya M."/>
            <person name="Mornico D."/>
            <person name="Santoro M."/>
            <person name="Mart F."/>
            <person name="Giordano W."/>
            <person name="Bogino P."/>
        </authorList>
    </citation>
    <scope>NUCLEOTIDE SEQUENCE [LARGE SCALE GENOMIC DNA]</scope>
    <source>
        <strain evidence="2 3">R30</strain>
    </source>
</reference>
<dbReference type="Proteomes" id="UP001060070">
    <property type="component" value="Chromosome"/>
</dbReference>
<dbReference type="EMBL" id="CP088147">
    <property type="protein sequence ID" value="UTU54240.1"/>
    <property type="molecule type" value="Genomic_DNA"/>
</dbReference>
<evidence type="ECO:0000256" key="1">
    <source>
        <dbReference type="SAM" id="SignalP"/>
    </source>
</evidence>
<protein>
    <recommendedName>
        <fullName evidence="4">DUF1795 domain-containing protein</fullName>
    </recommendedName>
</protein>
<keyword evidence="1" id="KW-0732">Signal</keyword>
<keyword evidence="3" id="KW-1185">Reference proteome</keyword>
<feature type="chain" id="PRO_5044277507" description="DUF1795 domain-containing protein" evidence="1">
    <location>
        <begin position="22"/>
        <end position="210"/>
    </location>
</feature>
<proteinExistence type="predicted"/>
<evidence type="ECO:0008006" key="4">
    <source>
        <dbReference type="Google" id="ProtNLM"/>
    </source>
</evidence>
<organism evidence="2 3">
    <name type="scientific">Mesorhizobium ciceri</name>
    <dbReference type="NCBI Taxonomy" id="39645"/>
    <lineage>
        <taxon>Bacteria</taxon>
        <taxon>Pseudomonadati</taxon>
        <taxon>Pseudomonadota</taxon>
        <taxon>Alphaproteobacteria</taxon>
        <taxon>Hyphomicrobiales</taxon>
        <taxon>Phyllobacteriaceae</taxon>
        <taxon>Mesorhizobium</taxon>
    </lineage>
</organism>
<gene>
    <name evidence="2" type="ORF">LRP29_12955</name>
</gene>
<feature type="signal peptide" evidence="1">
    <location>
        <begin position="1"/>
        <end position="21"/>
    </location>
</feature>
<dbReference type="AlphaFoldDB" id="A0AB38TGZ5"/>
<sequence length="210" mass="22400">MRMVSAAALILIALCAGPAGGEDLKAFKLTIDGVTVDIDPGESADVTLPGGKQSKVTLARNDFATFSGSDFSFVHPSGISVTKTDLGDDITQYLMASALGTIVVVQEYGAMNPVSLNQLMLQEMTRESVQAGAKLTQGPTTRKLADGKELTGIRAEVKTRTDTADFEIVGFGLADRGLLFITRIAGEDAATEKPLVDKFWQSLKVRFRPD</sequence>
<evidence type="ECO:0000313" key="2">
    <source>
        <dbReference type="EMBL" id="UTU54240.1"/>
    </source>
</evidence>
<evidence type="ECO:0000313" key="3">
    <source>
        <dbReference type="Proteomes" id="UP001060070"/>
    </source>
</evidence>
<name>A0AB38TGZ5_9HYPH</name>